<reference evidence="4" key="1">
    <citation type="submission" date="2015-05" db="EMBL/GenBank/DDBJ databases">
        <authorList>
            <person name="Fogelqvist Johan"/>
        </authorList>
    </citation>
    <scope>NUCLEOTIDE SEQUENCE [LARGE SCALE GENOMIC DNA]</scope>
</reference>
<evidence type="ECO:0000313" key="4">
    <source>
        <dbReference type="Proteomes" id="UP000045706"/>
    </source>
</evidence>
<dbReference type="CDD" id="cd05254">
    <property type="entry name" value="dTDP_HR_like_SDR_e"/>
    <property type="match status" value="1"/>
</dbReference>
<dbReference type="Proteomes" id="UP000045706">
    <property type="component" value="Unassembled WGS sequence"/>
</dbReference>
<dbReference type="GO" id="GO:0006556">
    <property type="term" value="P:S-adenosylmethionine biosynthetic process"/>
    <property type="evidence" value="ECO:0007669"/>
    <property type="project" value="UniProtKB-UniPathway"/>
</dbReference>
<dbReference type="GO" id="GO:0048270">
    <property type="term" value="F:methionine adenosyltransferase regulator activity"/>
    <property type="evidence" value="ECO:0007669"/>
    <property type="project" value="TreeGrafter"/>
</dbReference>
<proteinExistence type="predicted"/>
<keyword evidence="1" id="KW-0472">Membrane</keyword>
<dbReference type="GO" id="GO:0048269">
    <property type="term" value="C:methionine adenosyltransferase complex"/>
    <property type="evidence" value="ECO:0007669"/>
    <property type="project" value="TreeGrafter"/>
</dbReference>
<dbReference type="InterPro" id="IPR036291">
    <property type="entry name" value="NAD(P)-bd_dom_sf"/>
</dbReference>
<feature type="transmembrane region" description="Helical" evidence="1">
    <location>
        <begin position="12"/>
        <end position="31"/>
    </location>
</feature>
<evidence type="ECO:0000259" key="2">
    <source>
        <dbReference type="Pfam" id="PF04321"/>
    </source>
</evidence>
<keyword evidence="1" id="KW-1133">Transmembrane helix</keyword>
<dbReference type="AlphaFoldDB" id="A0A0G4M641"/>
<dbReference type="PANTHER" id="PTHR10491">
    <property type="entry name" value="DTDP-4-DEHYDRORHAMNOSE REDUCTASE"/>
    <property type="match status" value="1"/>
</dbReference>
<dbReference type="SUPFAM" id="SSF51735">
    <property type="entry name" value="NAD(P)-binding Rossmann-fold domains"/>
    <property type="match status" value="1"/>
</dbReference>
<dbReference type="Pfam" id="PF04321">
    <property type="entry name" value="RmlD_sub_bind"/>
    <property type="match status" value="1"/>
</dbReference>
<feature type="domain" description="RmlD-like substrate binding" evidence="2">
    <location>
        <begin position="135"/>
        <end position="368"/>
    </location>
</feature>
<organism evidence="3 4">
    <name type="scientific">Verticillium longisporum</name>
    <name type="common">Verticillium dahliae var. longisporum</name>
    <dbReference type="NCBI Taxonomy" id="100787"/>
    <lineage>
        <taxon>Eukaryota</taxon>
        <taxon>Fungi</taxon>
        <taxon>Dikarya</taxon>
        <taxon>Ascomycota</taxon>
        <taxon>Pezizomycotina</taxon>
        <taxon>Sordariomycetes</taxon>
        <taxon>Hypocreomycetidae</taxon>
        <taxon>Glomerellales</taxon>
        <taxon>Plectosphaerellaceae</taxon>
        <taxon>Verticillium</taxon>
    </lineage>
</organism>
<dbReference type="InterPro" id="IPR005913">
    <property type="entry name" value="dTDP_dehydrorham_reduct"/>
</dbReference>
<dbReference type="InterPro" id="IPR029903">
    <property type="entry name" value="RmlD-like-bd"/>
</dbReference>
<accession>A0A0G4M641</accession>
<keyword evidence="1" id="KW-0812">Transmembrane</keyword>
<protein>
    <recommendedName>
        <fullName evidence="2">RmlD-like substrate binding domain-containing protein</fullName>
    </recommendedName>
</protein>
<sequence length="474" mass="50930">MNNFMETCFAKGAMSGVMGFGMGGLFGMFMASMSYDTPFHTATPGGPQTPVSSLPMKQQLRVGLKDMGQRSYSTARSFGKVGALFAGIECGIEGLRAKNDLTNGVAAGCVTGGILARNAGPQAAAGGCIAFAAFSAAQRFPDKVDKDPEASKALNVEATRSLAKLCADRSVLLIYISTDYVFSGKEGEAPYEADAQTGPTNLYGQTKLDGELALLDEYKEAGKEALGVVLRVPVLYGHADTPAESATNVLLDTLWKSQEGVKVKMDHWSIRYPTNTEDVGRVAHDVAVKYLDTEDTSALPRILQFSSEDKMTKYEIVQTFADIMGLSMDNVEPNTEGNDPNASVQRPYDCHLSTKALQDLGIEGDLSWFEKYKNGGLSRREEGGGSTTTRISSTVSLEFKLGQFSHSTRQSKMKFTTVLVGLVAFFSTAAMALPSPVGAETVDKDLEKRQMCSPCYRGFRSCCSTGGNCYTAKC</sequence>
<evidence type="ECO:0000256" key="1">
    <source>
        <dbReference type="SAM" id="Phobius"/>
    </source>
</evidence>
<dbReference type="UniPathway" id="UPA00315">
    <property type="reaction ID" value="UER00080"/>
</dbReference>
<gene>
    <name evidence="3" type="ORF">BN1723_003617</name>
</gene>
<name>A0A0G4M641_VERLO</name>
<dbReference type="Gene3D" id="3.40.50.720">
    <property type="entry name" value="NAD(P)-binding Rossmann-like Domain"/>
    <property type="match status" value="1"/>
</dbReference>
<evidence type="ECO:0000313" key="3">
    <source>
        <dbReference type="EMBL" id="CRK29748.1"/>
    </source>
</evidence>
<dbReference type="PANTHER" id="PTHR10491:SF4">
    <property type="entry name" value="METHIONINE ADENOSYLTRANSFERASE 2 SUBUNIT BETA"/>
    <property type="match status" value="1"/>
</dbReference>
<dbReference type="EMBL" id="CVQI01022224">
    <property type="protein sequence ID" value="CRK29748.1"/>
    <property type="molecule type" value="Genomic_DNA"/>
</dbReference>